<dbReference type="Pfam" id="PF00083">
    <property type="entry name" value="Sugar_tr"/>
    <property type="match status" value="1"/>
</dbReference>
<reference evidence="12 13" key="1">
    <citation type="journal article" date="2019" name="Philos. Trans. R. Soc. Lond., B, Biol. Sci.">
        <title>Ant behaviour and brain gene expression of defending hosts depend on the ecological success of the intruding social parasite.</title>
        <authorList>
            <person name="Kaur R."/>
            <person name="Stoldt M."/>
            <person name="Jongepier E."/>
            <person name="Feldmeyer B."/>
            <person name="Menzel F."/>
            <person name="Bornberg-Bauer E."/>
            <person name="Foitzik S."/>
        </authorList>
    </citation>
    <scope>NUCLEOTIDE SEQUENCE [LARGE SCALE GENOMIC DNA]</scope>
    <source>
        <tissue evidence="12">Whole body</tissue>
    </source>
</reference>
<dbReference type="FunFam" id="1.20.1250.20:FF:000055">
    <property type="entry name" value="Facilitated trehalose transporter Tret1-2 homolog"/>
    <property type="match status" value="1"/>
</dbReference>
<keyword evidence="3 9" id="KW-0812">Transmembrane</keyword>
<feature type="transmembrane region" description="Helical" evidence="9">
    <location>
        <begin position="938"/>
        <end position="956"/>
    </location>
</feature>
<keyword evidence="12" id="KW-0378">Hydrolase</keyword>
<dbReference type="InterPro" id="IPR038765">
    <property type="entry name" value="Papain-like_cys_pep_sf"/>
</dbReference>
<dbReference type="PROSITE" id="PS50235">
    <property type="entry name" value="USP_3"/>
    <property type="match status" value="1"/>
</dbReference>
<dbReference type="PROSITE" id="PS00972">
    <property type="entry name" value="USP_1"/>
    <property type="match status" value="1"/>
</dbReference>
<feature type="region of interest" description="Disordered" evidence="8">
    <location>
        <begin position="1308"/>
        <end position="1327"/>
    </location>
</feature>
<dbReference type="CDD" id="cd17358">
    <property type="entry name" value="MFS_GLUT6_8_Class3_like"/>
    <property type="match status" value="1"/>
</dbReference>
<proteinExistence type="inferred from homology"/>
<feature type="region of interest" description="Disordered" evidence="8">
    <location>
        <begin position="572"/>
        <end position="594"/>
    </location>
</feature>
<keyword evidence="5 9" id="KW-0472">Membrane</keyword>
<feature type="transmembrane region" description="Helical" evidence="9">
    <location>
        <begin position="1269"/>
        <end position="1288"/>
    </location>
</feature>
<dbReference type="InterPro" id="IPR016024">
    <property type="entry name" value="ARM-type_fold"/>
</dbReference>
<dbReference type="PANTHER" id="PTHR48021">
    <property type="match status" value="1"/>
</dbReference>
<evidence type="ECO:0000256" key="4">
    <source>
        <dbReference type="ARBA" id="ARBA00022989"/>
    </source>
</evidence>
<dbReference type="InterPro" id="IPR036259">
    <property type="entry name" value="MFS_trans_sf"/>
</dbReference>
<feature type="transmembrane region" description="Helical" evidence="9">
    <location>
        <begin position="1199"/>
        <end position="1224"/>
    </location>
</feature>
<dbReference type="InterPro" id="IPR020846">
    <property type="entry name" value="MFS_dom"/>
</dbReference>
<dbReference type="InterPro" id="IPR050549">
    <property type="entry name" value="MFS_Trehalose_Transporter"/>
</dbReference>
<keyword evidence="6" id="KW-0325">Glycoprotein</keyword>
<feature type="domain" description="Major facilitator superfamily (MFS) profile" evidence="11">
    <location>
        <begin position="870"/>
        <end position="1292"/>
    </location>
</feature>
<evidence type="ECO:0000259" key="10">
    <source>
        <dbReference type="PROSITE" id="PS50235"/>
    </source>
</evidence>
<evidence type="ECO:0000313" key="12">
    <source>
        <dbReference type="EMBL" id="TGZ55212.1"/>
    </source>
</evidence>
<dbReference type="SUPFAM" id="SSF54001">
    <property type="entry name" value="Cysteine proteinases"/>
    <property type="match status" value="1"/>
</dbReference>
<dbReference type="InterPro" id="IPR003663">
    <property type="entry name" value="Sugar/inositol_transpt"/>
</dbReference>
<dbReference type="Gene3D" id="1.20.1250.20">
    <property type="entry name" value="MFS general substrate transporter like domains"/>
    <property type="match status" value="1"/>
</dbReference>
<dbReference type="InterPro" id="IPR018200">
    <property type="entry name" value="USP_CS"/>
</dbReference>
<dbReference type="InterPro" id="IPR049407">
    <property type="entry name" value="Usp38-like_N"/>
</dbReference>
<dbReference type="InterPro" id="IPR044775">
    <property type="entry name" value="MFS_ERD6/Tret1-like"/>
</dbReference>
<keyword evidence="13" id="KW-1185">Reference proteome</keyword>
<feature type="compositionally biased region" description="Basic and acidic residues" evidence="8">
    <location>
        <begin position="572"/>
        <end position="583"/>
    </location>
</feature>
<dbReference type="SUPFAM" id="SSF48371">
    <property type="entry name" value="ARM repeat"/>
    <property type="match status" value="1"/>
</dbReference>
<dbReference type="GO" id="GO:0051119">
    <property type="term" value="F:sugar transmembrane transporter activity"/>
    <property type="evidence" value="ECO:0007669"/>
    <property type="project" value="InterPro"/>
</dbReference>
<feature type="transmembrane region" description="Helical" evidence="9">
    <location>
        <begin position="1167"/>
        <end position="1187"/>
    </location>
</feature>
<feature type="transmembrane region" description="Helical" evidence="9">
    <location>
        <begin position="995"/>
        <end position="1016"/>
    </location>
</feature>
<evidence type="ECO:0000259" key="11">
    <source>
        <dbReference type="PROSITE" id="PS50850"/>
    </source>
</evidence>
<feature type="transmembrane region" description="Helical" evidence="9">
    <location>
        <begin position="909"/>
        <end position="931"/>
    </location>
</feature>
<feature type="transmembrane region" description="Helical" evidence="9">
    <location>
        <begin position="1022"/>
        <end position="1040"/>
    </location>
</feature>
<sequence length="1327" mass="148422">MDTEHVLRSDIGQCLKLIVSGNDAAVNDGWLMLQNLQEREFGQLTDCEDTLRDILRGEIANVSQVAKIMAWMSSRIAEKRFNINPISNDVAHLLRNTRIDDMSHLTEILNALADHRAYLPRSANHTKLCEAIVTSLSTFQMPLEPKKISEFYDNTAKIQHFLKALCSNTKNGERDILMFTCLQTLYNIISDTNRKPEPGPGLAAILQLVEASVIPQAVDWILSQSHTDHQLIQALKVLCNWLPKWLEDRLGVWIMEFIRGLEKQHKYSTLLELTESSIDMLVLMCRVLLVPVIRQNASNIIFYILKRQSSLSFVQNVAKRIPALIKDLMKEDSDSSKECIQNLVDIMKVYSKRFSTCIPCGNTENYPFPVLPRMQVVRELCKEPVWIDETKEFEPIVEPERPLSGKVGLSNLGNTCYMNSVLQALLMTRQFCQEVLNYRPLNESGKTPLLEKLQNLFALLLYSKRICLAPTEVLRASRPTYFLPGQQQDSSEFLCHLLDVLHEQEKSAHSNCGGNDSAAKCKIEKQEDDETLSMEPTKSIIKRWTTEEDLTEGLALQRKTQSLADFTRGEELGQRLSDSHSDSTDSGIQSVGGEETGTYTSLVHRVLGGESQITHQCAQCDTSSRNTDKFRDLQLCFPEEIQENQEVSVQDLINYYLTPEKLTGENKYRCDKCTKLCDAQRIITILQAPAHLILTLKHFRYDFDSRLRTKLRHKVVYNDTIQLPVSAIPYTVAETYHLYAAVVHSGYSMDYGHYFTYACDSKQTWYKFNDSFVTQTTFEDFKSLKPPDTPYILFYEKSGAHDGLYEDDKPELSTLSKRIQELIANDTTDYIEELRRRAIASQRSQLPTKPLRQHNNSDDDNPPPSSCRGNLGMLSVGQFIGWGSPSLPLLINGGDVDYSVRLNLEEASWVVALLSLGAAAGCVISALMVNVIGRKNTMLFTAVPSIIGWLMIVFATSTWELYISRFTSGLGMGIAYTVTPMYLGEISPADIRGNLGSMLTVAVKLGTSIEFIIGPFLSVRNLALVSLAVPCLFVVAFVWLPESPYHLMRCDNKQKAINSLVQLRGKKDVYKEADSIEQSVKTDLANEAGFRELLFVPGNRRALITLVCLGMTQQLSGSQAVLQYAQMIFDQANGNLEGKYLTMILGAVQIVCSIVCMTITDCSGRKSLLTISAVGSACSTAMVATYFNLRYNHVDTSNIVWLPATGVILYVVMYALGLAALPFTMAGELFPTNVKALGNMIGITTTHVTAFVVTKLYPVISEGAGVHSPFWIFTACSLAGALFTLLYVPETKGRTLEQIQEKLHGLSKQGGVENGVSPHVNHPSTNI</sequence>
<comment type="similarity">
    <text evidence="7">Belongs to the major facilitator superfamily. Sugar transporter (TC 2.A.1.1) family. Trehalose transporter subfamily.</text>
</comment>
<dbReference type="Pfam" id="PF21246">
    <property type="entry name" value="Usp38-like_N"/>
    <property type="match status" value="1"/>
</dbReference>
<dbReference type="Proteomes" id="UP000310200">
    <property type="component" value="Unassembled WGS sequence"/>
</dbReference>
<dbReference type="EMBL" id="QBLH01000476">
    <property type="protein sequence ID" value="TGZ55212.1"/>
    <property type="molecule type" value="Genomic_DNA"/>
</dbReference>
<dbReference type="GO" id="GO:0004843">
    <property type="term" value="F:cysteine-type deubiquitinase activity"/>
    <property type="evidence" value="ECO:0007669"/>
    <property type="project" value="InterPro"/>
</dbReference>
<dbReference type="GO" id="GO:0005886">
    <property type="term" value="C:plasma membrane"/>
    <property type="evidence" value="ECO:0007669"/>
    <property type="project" value="UniProtKB-SubCell"/>
</dbReference>
<comment type="caution">
    <text evidence="12">The sequence shown here is derived from an EMBL/GenBank/DDBJ whole genome shotgun (WGS) entry which is preliminary data.</text>
</comment>
<feature type="transmembrane region" description="Helical" evidence="9">
    <location>
        <begin position="1236"/>
        <end position="1257"/>
    </location>
</feature>
<dbReference type="Gene3D" id="3.90.70.10">
    <property type="entry name" value="Cysteine proteinases"/>
    <property type="match status" value="1"/>
</dbReference>
<feature type="region of interest" description="Disordered" evidence="8">
    <location>
        <begin position="842"/>
        <end position="866"/>
    </location>
</feature>
<evidence type="ECO:0000256" key="3">
    <source>
        <dbReference type="ARBA" id="ARBA00022692"/>
    </source>
</evidence>
<gene>
    <name evidence="12" type="ORF">DBV15_05107</name>
</gene>
<dbReference type="InterPro" id="IPR005828">
    <property type="entry name" value="MFS_sugar_transport-like"/>
</dbReference>
<protein>
    <submittedName>
        <fullName evidence="12">Ubiquitin carboxyl-terminal hydrolase 38</fullName>
    </submittedName>
</protein>
<organism evidence="12 13">
    <name type="scientific">Temnothorax longispinosus</name>
    <dbReference type="NCBI Taxonomy" id="300112"/>
    <lineage>
        <taxon>Eukaryota</taxon>
        <taxon>Metazoa</taxon>
        <taxon>Ecdysozoa</taxon>
        <taxon>Arthropoda</taxon>
        <taxon>Hexapoda</taxon>
        <taxon>Insecta</taxon>
        <taxon>Pterygota</taxon>
        <taxon>Neoptera</taxon>
        <taxon>Endopterygota</taxon>
        <taxon>Hymenoptera</taxon>
        <taxon>Apocrita</taxon>
        <taxon>Aculeata</taxon>
        <taxon>Formicoidea</taxon>
        <taxon>Formicidae</taxon>
        <taxon>Myrmicinae</taxon>
        <taxon>Temnothorax</taxon>
    </lineage>
</organism>
<evidence type="ECO:0000313" key="13">
    <source>
        <dbReference type="Proteomes" id="UP000310200"/>
    </source>
</evidence>
<comment type="subcellular location">
    <subcellularLocation>
        <location evidence="1">Cell membrane</location>
        <topology evidence="1">Multi-pass membrane protein</topology>
    </subcellularLocation>
</comment>
<keyword evidence="4 9" id="KW-1133">Transmembrane helix</keyword>
<evidence type="ECO:0000256" key="5">
    <source>
        <dbReference type="ARBA" id="ARBA00023136"/>
    </source>
</evidence>
<keyword evidence="2" id="KW-1003">Cell membrane</keyword>
<accession>A0A4S2KY35</accession>
<evidence type="ECO:0000256" key="1">
    <source>
        <dbReference type="ARBA" id="ARBA00004651"/>
    </source>
</evidence>
<dbReference type="PRINTS" id="PR00171">
    <property type="entry name" value="SUGRTRNSPORT"/>
</dbReference>
<dbReference type="PANTHER" id="PTHR48021:SF46">
    <property type="entry name" value="MAJOR FACILITATOR SUPERFAMILY (MFS) PROFILE DOMAIN-CONTAINING PROTEIN"/>
    <property type="match status" value="1"/>
</dbReference>
<dbReference type="GO" id="GO:0016579">
    <property type="term" value="P:protein deubiquitination"/>
    <property type="evidence" value="ECO:0007669"/>
    <property type="project" value="InterPro"/>
</dbReference>
<dbReference type="STRING" id="300112.A0A4S2KY35"/>
<feature type="transmembrane region" description="Helical" evidence="9">
    <location>
        <begin position="962"/>
        <end position="983"/>
    </location>
</feature>
<dbReference type="InterPro" id="IPR028889">
    <property type="entry name" value="USP"/>
</dbReference>
<evidence type="ECO:0000256" key="2">
    <source>
        <dbReference type="ARBA" id="ARBA00022475"/>
    </source>
</evidence>
<dbReference type="SUPFAM" id="SSF103473">
    <property type="entry name" value="MFS general substrate transporter"/>
    <property type="match status" value="1"/>
</dbReference>
<evidence type="ECO:0000256" key="8">
    <source>
        <dbReference type="SAM" id="MobiDB-lite"/>
    </source>
</evidence>
<evidence type="ECO:0000256" key="7">
    <source>
        <dbReference type="ARBA" id="ARBA00024348"/>
    </source>
</evidence>
<dbReference type="Pfam" id="PF00443">
    <property type="entry name" value="UCH"/>
    <property type="match status" value="1"/>
</dbReference>
<name>A0A4S2KY35_9HYME</name>
<feature type="domain" description="USP" evidence="10">
    <location>
        <begin position="407"/>
        <end position="798"/>
    </location>
</feature>
<evidence type="ECO:0000256" key="6">
    <source>
        <dbReference type="ARBA" id="ARBA00023180"/>
    </source>
</evidence>
<dbReference type="PROSITE" id="PS50850">
    <property type="entry name" value="MFS"/>
    <property type="match status" value="1"/>
</dbReference>
<evidence type="ECO:0000256" key="9">
    <source>
        <dbReference type="SAM" id="Phobius"/>
    </source>
</evidence>
<dbReference type="InterPro" id="IPR001394">
    <property type="entry name" value="Peptidase_C19_UCH"/>
</dbReference>